<proteinExistence type="predicted"/>
<keyword evidence="2" id="KW-1185">Reference proteome</keyword>
<accession>A0ABP1GVB2</accession>
<evidence type="ECO:0000313" key="1">
    <source>
        <dbReference type="EMBL" id="CAL5978214.1"/>
    </source>
</evidence>
<comment type="caution">
    <text evidence="1">The sequence shown here is derived from an EMBL/GenBank/DDBJ whole genome shotgun (WGS) entry which is preliminary data.</text>
</comment>
<sequence length="171" mass="20292">MGSKSSSLLNLTIQNSLKDQETLIKIIQEYKQYQNEHTAQNINYIKYLYKQNSEIQNRNIQDKAKIKEITEQLKQEYIKNQEKQHVSEYKQHVYASEESDSSESTKVQINNFVDSLSINMQKQNKYLQKLNLIDKQLIDAITSQMITRLETMSFQESFNLLDSECAWYFQE</sequence>
<evidence type="ECO:0000313" key="2">
    <source>
        <dbReference type="Proteomes" id="UP001642409"/>
    </source>
</evidence>
<reference evidence="1 2" key="1">
    <citation type="submission" date="2024-07" db="EMBL/GenBank/DDBJ databases">
        <authorList>
            <person name="Akdeniz Z."/>
        </authorList>
    </citation>
    <scope>NUCLEOTIDE SEQUENCE [LARGE SCALE GENOMIC DNA]</scope>
</reference>
<organism evidence="1 2">
    <name type="scientific">Hexamita inflata</name>
    <dbReference type="NCBI Taxonomy" id="28002"/>
    <lineage>
        <taxon>Eukaryota</taxon>
        <taxon>Metamonada</taxon>
        <taxon>Diplomonadida</taxon>
        <taxon>Hexamitidae</taxon>
        <taxon>Hexamitinae</taxon>
        <taxon>Hexamita</taxon>
    </lineage>
</organism>
<name>A0ABP1GVB2_9EUKA</name>
<dbReference type="EMBL" id="CAXDID020000009">
    <property type="protein sequence ID" value="CAL5978214.1"/>
    <property type="molecule type" value="Genomic_DNA"/>
</dbReference>
<protein>
    <submittedName>
        <fullName evidence="1">Hypothetical_protein</fullName>
    </submittedName>
</protein>
<gene>
    <name evidence="1" type="ORF">HINF_LOCUS4669</name>
</gene>
<dbReference type="Proteomes" id="UP001642409">
    <property type="component" value="Unassembled WGS sequence"/>
</dbReference>